<evidence type="ECO:0000256" key="1">
    <source>
        <dbReference type="ARBA" id="ARBA00023172"/>
    </source>
</evidence>
<accession>A0A1X7AIE5</accession>
<dbReference type="PROSITE" id="PS51898">
    <property type="entry name" value="TYR_RECOMBINASE"/>
    <property type="match status" value="1"/>
</dbReference>
<dbReference type="GO" id="GO:0003677">
    <property type="term" value="F:DNA binding"/>
    <property type="evidence" value="ECO:0007669"/>
    <property type="project" value="InterPro"/>
</dbReference>
<protein>
    <submittedName>
        <fullName evidence="3">Phage integrase family protein</fullName>
    </submittedName>
</protein>
<dbReference type="InterPro" id="IPR013762">
    <property type="entry name" value="Integrase-like_cat_sf"/>
</dbReference>
<organism evidence="3 4">
    <name type="scientific">Parendozoicomonas haliclonae</name>
    <dbReference type="NCBI Taxonomy" id="1960125"/>
    <lineage>
        <taxon>Bacteria</taxon>
        <taxon>Pseudomonadati</taxon>
        <taxon>Pseudomonadota</taxon>
        <taxon>Gammaproteobacteria</taxon>
        <taxon>Oceanospirillales</taxon>
        <taxon>Endozoicomonadaceae</taxon>
        <taxon>Parendozoicomonas</taxon>
    </lineage>
</organism>
<dbReference type="GO" id="GO:0015074">
    <property type="term" value="P:DNA integration"/>
    <property type="evidence" value="ECO:0007669"/>
    <property type="project" value="InterPro"/>
</dbReference>
<name>A0A1X7AIE5_9GAMM</name>
<keyword evidence="1" id="KW-0233">DNA recombination</keyword>
<dbReference type="SUPFAM" id="SSF56349">
    <property type="entry name" value="DNA breaking-rejoining enzymes"/>
    <property type="match status" value="1"/>
</dbReference>
<evidence type="ECO:0000313" key="3">
    <source>
        <dbReference type="EMBL" id="SMA45128.1"/>
    </source>
</evidence>
<evidence type="ECO:0000259" key="2">
    <source>
        <dbReference type="PROSITE" id="PS51898"/>
    </source>
</evidence>
<dbReference type="EMBL" id="FWPT01000004">
    <property type="protein sequence ID" value="SMA45128.1"/>
    <property type="molecule type" value="Genomic_DNA"/>
</dbReference>
<dbReference type="CDD" id="cd00397">
    <property type="entry name" value="DNA_BRE_C"/>
    <property type="match status" value="1"/>
</dbReference>
<feature type="domain" description="Tyr recombinase" evidence="2">
    <location>
        <begin position="86"/>
        <end position="261"/>
    </location>
</feature>
<dbReference type="GO" id="GO:0006310">
    <property type="term" value="P:DNA recombination"/>
    <property type="evidence" value="ECO:0007669"/>
    <property type="project" value="UniProtKB-KW"/>
</dbReference>
<dbReference type="Pfam" id="PF00589">
    <property type="entry name" value="Phage_integrase"/>
    <property type="match status" value="1"/>
</dbReference>
<keyword evidence="4" id="KW-1185">Reference proteome</keyword>
<gene>
    <name evidence="3" type="ORF">EHSB41UT_01848</name>
</gene>
<dbReference type="InterPro" id="IPR011010">
    <property type="entry name" value="DNA_brk_join_enz"/>
</dbReference>
<dbReference type="Proteomes" id="UP000196573">
    <property type="component" value="Unassembled WGS sequence"/>
</dbReference>
<dbReference type="AlphaFoldDB" id="A0A1X7AIE5"/>
<dbReference type="InterPro" id="IPR002104">
    <property type="entry name" value="Integrase_catalytic"/>
</dbReference>
<reference evidence="3 4" key="1">
    <citation type="submission" date="2017-03" db="EMBL/GenBank/DDBJ databases">
        <authorList>
            <person name="Afonso C.L."/>
            <person name="Miller P.J."/>
            <person name="Scott M.A."/>
            <person name="Spackman E."/>
            <person name="Goraichik I."/>
            <person name="Dimitrov K.M."/>
            <person name="Suarez D.L."/>
            <person name="Swayne D.E."/>
        </authorList>
    </citation>
    <scope>NUCLEOTIDE SEQUENCE [LARGE SCALE GENOMIC DNA]</scope>
    <source>
        <strain evidence="3">SB41UT1</strain>
    </source>
</reference>
<proteinExistence type="predicted"/>
<dbReference type="Gene3D" id="1.10.443.10">
    <property type="entry name" value="Intergrase catalytic core"/>
    <property type="match status" value="1"/>
</dbReference>
<sequence length="296" mass="34127">MLESTKKRYLDRAESFLISRMEESFKLEELAHSLQRASYDYRPAYWCELRIGLSLLLKENGYLEAANRITQCQNICPPGQRKKKMRRLRKVNDEDEKRLIEHLENKGDDLAVCAIQLVKYTGARPCELNKILWEKHRFTISGAKKSEKLQRGLDRTIALDNGEDTFKNFCDFVLSQMEISARDDKEIRAIQRRIYRASRAIFPRRKTHYSLYSWRHQFGSNLRASGLSAVEVAYIMGHQSTASVRQYGHRRSSNGFLKVRAVPSMEAMSSLVREKPVGDFISAKILANSSAPLSEG</sequence>
<dbReference type="OrthoDB" id="8883268at2"/>
<dbReference type="RefSeq" id="WP_133060455.1">
    <property type="nucleotide sequence ID" value="NZ_CBCSCN010000002.1"/>
</dbReference>
<evidence type="ECO:0000313" key="4">
    <source>
        <dbReference type="Proteomes" id="UP000196573"/>
    </source>
</evidence>